<evidence type="ECO:0000313" key="3">
    <source>
        <dbReference type="Proteomes" id="UP000637628"/>
    </source>
</evidence>
<evidence type="ECO:0000313" key="2">
    <source>
        <dbReference type="EMBL" id="GIE01830.1"/>
    </source>
</evidence>
<proteinExistence type="predicted"/>
<dbReference type="EMBL" id="BOML01000027">
    <property type="protein sequence ID" value="GIE01830.1"/>
    <property type="molecule type" value="Genomic_DNA"/>
</dbReference>
<name>A0ABQ3YW59_9ACTN</name>
<feature type="region of interest" description="Disordered" evidence="1">
    <location>
        <begin position="30"/>
        <end position="86"/>
    </location>
</feature>
<accession>A0ABQ3YW59</accession>
<feature type="compositionally biased region" description="Acidic residues" evidence="1">
    <location>
        <begin position="46"/>
        <end position="67"/>
    </location>
</feature>
<dbReference type="RefSeq" id="WP_203727605.1">
    <property type="nucleotide sequence ID" value="NZ_BAAATX010000005.1"/>
</dbReference>
<sequence>MSLPRTAESTIVDTFLTDPDTWRELLILVDEVGEGEDGGGSHSPPADDESDAGSEADVETTAEEAEQDTGTGEDGGGSHTPPKEQD</sequence>
<protein>
    <submittedName>
        <fullName evidence="2">Uncharacterized protein</fullName>
    </submittedName>
</protein>
<dbReference type="Proteomes" id="UP000637628">
    <property type="component" value="Unassembled WGS sequence"/>
</dbReference>
<reference evidence="2 3" key="1">
    <citation type="submission" date="2021-01" db="EMBL/GenBank/DDBJ databases">
        <title>Whole genome shotgun sequence of Actinoplanes durhamensis NBRC 14914.</title>
        <authorList>
            <person name="Komaki H."/>
            <person name="Tamura T."/>
        </authorList>
    </citation>
    <scope>NUCLEOTIDE SEQUENCE [LARGE SCALE GENOMIC DNA]</scope>
    <source>
        <strain evidence="2 3">NBRC 14914</strain>
    </source>
</reference>
<organism evidence="2 3">
    <name type="scientific">Paractinoplanes durhamensis</name>
    <dbReference type="NCBI Taxonomy" id="113563"/>
    <lineage>
        <taxon>Bacteria</taxon>
        <taxon>Bacillati</taxon>
        <taxon>Actinomycetota</taxon>
        <taxon>Actinomycetes</taxon>
        <taxon>Micromonosporales</taxon>
        <taxon>Micromonosporaceae</taxon>
        <taxon>Paractinoplanes</taxon>
    </lineage>
</organism>
<comment type="caution">
    <text evidence="2">The sequence shown here is derived from an EMBL/GenBank/DDBJ whole genome shotgun (WGS) entry which is preliminary data.</text>
</comment>
<evidence type="ECO:0000256" key="1">
    <source>
        <dbReference type="SAM" id="MobiDB-lite"/>
    </source>
</evidence>
<gene>
    <name evidence="2" type="ORF">Adu01nite_31800</name>
</gene>
<keyword evidence="3" id="KW-1185">Reference proteome</keyword>